<organism evidence="1 2">
    <name type="scientific">Helicovermis profundi</name>
    <dbReference type="NCBI Taxonomy" id="3065157"/>
    <lineage>
        <taxon>Bacteria</taxon>
        <taxon>Bacillati</taxon>
        <taxon>Bacillota</taxon>
        <taxon>Clostridia</taxon>
        <taxon>Helicovermis</taxon>
    </lineage>
</organism>
<keyword evidence="2" id="KW-1185">Reference proteome</keyword>
<dbReference type="RefSeq" id="WP_338535204.1">
    <property type="nucleotide sequence ID" value="NZ_AP028654.1"/>
</dbReference>
<accession>A0AAU9ECA2</accession>
<dbReference type="EMBL" id="AP028654">
    <property type="protein sequence ID" value="BEP29577.1"/>
    <property type="molecule type" value="Genomic_DNA"/>
</dbReference>
<dbReference type="KEGG" id="hprf:HLPR_19080"/>
<evidence type="ECO:0000313" key="1">
    <source>
        <dbReference type="EMBL" id="BEP29577.1"/>
    </source>
</evidence>
<sequence length="268" mass="31472">MKKFFEKYNQSTSEYGDRWNAYLKSIETFVCANIPKKKSEVVVLGFGNGNDIPLECISKFNNNILATDIDIKSMSNKKYDENTNIRFVQMDYLSLDFINIDLSNLSQREIVKIIEGIEFDIPHELEFTKFDIILVAPIFSQIFYYSYLDFLVKQNVPITIEIQSALMKKTSEALAHLVKVIKYIGKENSNYFIWQDLLEDKFMYDLLNAEKIILEYTKRYGLSPSIFGVQLLKDELILVDEIYLNWNFNENRNMLVELMYLKKGKTLL</sequence>
<name>A0AAU9ECA2_9FIRM</name>
<gene>
    <name evidence="1" type="ORF">HLPR_19080</name>
</gene>
<protein>
    <recommendedName>
        <fullName evidence="3">Class I SAM-dependent methyltransferase</fullName>
    </recommendedName>
</protein>
<proteinExistence type="predicted"/>
<evidence type="ECO:0000313" key="2">
    <source>
        <dbReference type="Proteomes" id="UP001321786"/>
    </source>
</evidence>
<evidence type="ECO:0008006" key="3">
    <source>
        <dbReference type="Google" id="ProtNLM"/>
    </source>
</evidence>
<dbReference type="Proteomes" id="UP001321786">
    <property type="component" value="Chromosome"/>
</dbReference>
<reference evidence="1 2" key="1">
    <citation type="submission" date="2023-08" db="EMBL/GenBank/DDBJ databases">
        <title>Helicovermis profunda gen. nov., sp. nov., a novel mesophilic, fermentative bacterium within the Bacillota from a deep-sea hydrothermal vent chimney.</title>
        <authorList>
            <person name="Miyazaki U."/>
            <person name="Mizutani D."/>
            <person name="Hashimoto Y."/>
            <person name="Tame A."/>
            <person name="Sawayama S."/>
            <person name="Miyazaki J."/>
            <person name="Takai K."/>
            <person name="Nakagawa S."/>
        </authorList>
    </citation>
    <scope>NUCLEOTIDE SEQUENCE [LARGE SCALE GENOMIC DNA]</scope>
    <source>
        <strain evidence="1 2">S502</strain>
    </source>
</reference>
<dbReference type="InterPro" id="IPR029063">
    <property type="entry name" value="SAM-dependent_MTases_sf"/>
</dbReference>
<dbReference type="Gene3D" id="3.40.50.150">
    <property type="entry name" value="Vaccinia Virus protein VP39"/>
    <property type="match status" value="1"/>
</dbReference>
<dbReference type="AlphaFoldDB" id="A0AAU9ECA2"/>